<feature type="region of interest" description="Disordered" evidence="11">
    <location>
        <begin position="1"/>
        <end position="20"/>
    </location>
</feature>
<dbReference type="PROSITE" id="PS00154">
    <property type="entry name" value="ATPASE_E1_E2"/>
    <property type="match status" value="1"/>
</dbReference>
<reference evidence="13 14" key="1">
    <citation type="submission" date="2023-02" db="EMBL/GenBank/DDBJ databases">
        <title>Devosia chondri sp. nov., isolated from the phycosphere of marine algae.</title>
        <authorList>
            <person name="Kim J.M."/>
            <person name="Lee J.K."/>
            <person name="Choi B.J."/>
            <person name="Bayburt H."/>
            <person name="Jeon C.O."/>
        </authorList>
    </citation>
    <scope>NUCLEOTIDE SEQUENCE [LARGE SCALE GENOMIC DNA]</scope>
    <source>
        <strain evidence="13 14">G2-5</strain>
    </source>
</reference>
<dbReference type="PRINTS" id="PR00943">
    <property type="entry name" value="CUATPASE"/>
</dbReference>
<comment type="subcellular location">
    <subcellularLocation>
        <location evidence="10">Cell membrane</location>
    </subcellularLocation>
    <subcellularLocation>
        <location evidence="1">Endomembrane system</location>
        <topology evidence="1">Multi-pass membrane protein</topology>
    </subcellularLocation>
</comment>
<dbReference type="SMART" id="SM00746">
    <property type="entry name" value="TRASH"/>
    <property type="match status" value="1"/>
</dbReference>
<sequence>MSEHSHSHDHHNSDHGDAAEMERDPVCGMKVDPTAGKPRVEHEGHTYHFCSKGCATKFEAAPQDYLGERKKPKAMPKGTQYTCPMHPEIIKDEPGDCPICGMSLEPMGVPAEDAGPNPELVDFTRRFWISAAMSIPLLILTMGPMIGLPIRQWIGENTAIWAEFILATPVVLWAALPFFKRAWNSVLNRSPNMWTLIGLGVSAAYCYSVVATFFPGLFPDSFRGHGGAVGVYFEAAAVIVALVFLGQVLELRARERTGSAIRALLDLAPKTARRIGKDGDEQDVPLEEVETGDRLRVRPGDSVPVDGTVTEGRSSIDESMLSGEPLPIEKTEGDKVTGGTLNQTGSLIIKAEKVGADTMLSQIVEMVAKAQRSRAPIQGLADRVASYFVPTVVAVAIISFVVWAIFGPEPAMTYAIVSAVSVLIIACPCALGLATPMSIMTATGRGAHAGVLIKDAAALERFAKVDTLIVDKTGTLTEGKPQLTDVIAISGFEETDILALAASLERGSEHPLAEAIVNGAKERGAVLVDAVDFDAITGKGVVGRVEGKAIALGNKAMLAEQGVSSDALQAQADQLAEDGKTAMFVLVEGKLAGIVAVADKIKPTTVEAIRQLHETGLKIIMATGDNERTARAVASQLGIDEVRAEVLPADKQKLVEELRAKGAIVAMAGDGVNDAPALAAADVGIAMGTGADVAVESAGITLLKGDLTGIARARTLSQATIRNIKENLFFAFVYNIVGVPIAAGILFPMFGLLLSPMIAAAAMSLSSVSVITNALRLRNLKI</sequence>
<comment type="similarity">
    <text evidence="2 10">Belongs to the cation transport ATPase (P-type) (TC 3.A.3) family. Type IB subfamily.</text>
</comment>
<evidence type="ECO:0000313" key="13">
    <source>
        <dbReference type="EMBL" id="WDR06264.1"/>
    </source>
</evidence>
<feature type="domain" description="TRASH" evidence="12">
    <location>
        <begin position="24"/>
        <end position="62"/>
    </location>
</feature>
<evidence type="ECO:0000256" key="8">
    <source>
        <dbReference type="ARBA" id="ARBA00022989"/>
    </source>
</evidence>
<keyword evidence="6 10" id="KW-0067">ATP-binding</keyword>
<dbReference type="Gene3D" id="3.40.50.1000">
    <property type="entry name" value="HAD superfamily/HAD-like"/>
    <property type="match status" value="1"/>
</dbReference>
<keyword evidence="3 10" id="KW-0812">Transmembrane</keyword>
<dbReference type="PANTHER" id="PTHR43520">
    <property type="entry name" value="ATP7, ISOFORM B"/>
    <property type="match status" value="1"/>
</dbReference>
<dbReference type="SFLD" id="SFLDF00027">
    <property type="entry name" value="p-type_atpase"/>
    <property type="match status" value="1"/>
</dbReference>
<dbReference type="InterPro" id="IPR007029">
    <property type="entry name" value="YHS_dom"/>
</dbReference>
<keyword evidence="4 10" id="KW-0479">Metal-binding</keyword>
<feature type="transmembrane region" description="Helical" evidence="10">
    <location>
        <begin position="384"/>
        <end position="406"/>
    </location>
</feature>
<dbReference type="SUPFAM" id="SSF47240">
    <property type="entry name" value="Ferritin-like"/>
    <property type="match status" value="1"/>
</dbReference>
<evidence type="ECO:0000256" key="11">
    <source>
        <dbReference type="SAM" id="MobiDB-lite"/>
    </source>
</evidence>
<feature type="transmembrane region" description="Helical" evidence="10">
    <location>
        <begin position="728"/>
        <end position="747"/>
    </location>
</feature>
<dbReference type="NCBIfam" id="TIGR01511">
    <property type="entry name" value="ATPase-IB1_Cu"/>
    <property type="match status" value="1"/>
</dbReference>
<evidence type="ECO:0000256" key="1">
    <source>
        <dbReference type="ARBA" id="ARBA00004127"/>
    </source>
</evidence>
<dbReference type="SUPFAM" id="SSF81665">
    <property type="entry name" value="Calcium ATPase, transmembrane domain M"/>
    <property type="match status" value="1"/>
</dbReference>
<evidence type="ECO:0000256" key="4">
    <source>
        <dbReference type="ARBA" id="ARBA00022723"/>
    </source>
</evidence>
<gene>
    <name evidence="13" type="ORF">PSQ90_02025</name>
</gene>
<dbReference type="SFLD" id="SFLDG00002">
    <property type="entry name" value="C1.7:_P-type_atpase_like"/>
    <property type="match status" value="1"/>
</dbReference>
<evidence type="ECO:0000256" key="5">
    <source>
        <dbReference type="ARBA" id="ARBA00022741"/>
    </source>
</evidence>
<keyword evidence="9 10" id="KW-0472">Membrane</keyword>
<dbReference type="Pfam" id="PF04945">
    <property type="entry name" value="YHS"/>
    <property type="match status" value="1"/>
</dbReference>
<dbReference type="InterPro" id="IPR001757">
    <property type="entry name" value="P_typ_ATPase"/>
</dbReference>
<dbReference type="InterPro" id="IPR023214">
    <property type="entry name" value="HAD_sf"/>
</dbReference>
<feature type="region of interest" description="Disordered" evidence="11">
    <location>
        <begin position="296"/>
        <end position="321"/>
    </location>
</feature>
<dbReference type="CDD" id="cd02094">
    <property type="entry name" value="P-type_ATPase_Cu-like"/>
    <property type="match status" value="1"/>
</dbReference>
<feature type="transmembrane region" description="Helical" evidence="10">
    <location>
        <begin position="191"/>
        <end position="217"/>
    </location>
</feature>
<evidence type="ECO:0000313" key="14">
    <source>
        <dbReference type="Proteomes" id="UP001222118"/>
    </source>
</evidence>
<protein>
    <submittedName>
        <fullName evidence="13">Heavy metal translocating P-type ATPase</fullName>
    </submittedName>
</protein>
<feature type="transmembrane region" description="Helical" evidence="10">
    <location>
        <begin position="127"/>
        <end position="147"/>
    </location>
</feature>
<evidence type="ECO:0000259" key="12">
    <source>
        <dbReference type="SMART" id="SM00746"/>
    </source>
</evidence>
<dbReference type="InterPro" id="IPR059000">
    <property type="entry name" value="ATPase_P-type_domA"/>
</dbReference>
<name>A0ABY7YZF1_9HYPH</name>
<keyword evidence="5 10" id="KW-0547">Nucleotide-binding</keyword>
<dbReference type="Proteomes" id="UP001222118">
    <property type="component" value="Chromosome"/>
</dbReference>
<evidence type="ECO:0000256" key="6">
    <source>
        <dbReference type="ARBA" id="ARBA00022840"/>
    </source>
</evidence>
<dbReference type="PRINTS" id="PR00119">
    <property type="entry name" value="CATATPASE"/>
</dbReference>
<dbReference type="Gene3D" id="3.40.1110.10">
    <property type="entry name" value="Calcium-transporting ATPase, cytoplasmic domain N"/>
    <property type="match status" value="1"/>
</dbReference>
<dbReference type="SFLD" id="SFLDS00003">
    <property type="entry name" value="Haloacid_Dehalogenase"/>
    <property type="match status" value="1"/>
</dbReference>
<dbReference type="NCBIfam" id="TIGR01525">
    <property type="entry name" value="ATPase-IB_hvy"/>
    <property type="match status" value="1"/>
</dbReference>
<evidence type="ECO:0000256" key="7">
    <source>
        <dbReference type="ARBA" id="ARBA00022967"/>
    </source>
</evidence>
<dbReference type="Gene3D" id="2.70.150.10">
    <property type="entry name" value="Calcium-transporting ATPase, cytoplasmic transduction domain A"/>
    <property type="match status" value="1"/>
</dbReference>
<dbReference type="InterPro" id="IPR045800">
    <property type="entry name" value="HMBD"/>
</dbReference>
<dbReference type="NCBIfam" id="TIGR01494">
    <property type="entry name" value="ATPase_P-type"/>
    <property type="match status" value="1"/>
</dbReference>
<evidence type="ECO:0000256" key="2">
    <source>
        <dbReference type="ARBA" id="ARBA00006024"/>
    </source>
</evidence>
<dbReference type="InterPro" id="IPR008250">
    <property type="entry name" value="ATPase_P-typ_transduc_dom_A_sf"/>
</dbReference>
<proteinExistence type="inferred from homology"/>
<dbReference type="InterPro" id="IPR036412">
    <property type="entry name" value="HAD-like_sf"/>
</dbReference>
<dbReference type="InterPro" id="IPR011017">
    <property type="entry name" value="TRASH_dom"/>
</dbReference>
<dbReference type="InterPro" id="IPR044492">
    <property type="entry name" value="P_typ_ATPase_HD_dom"/>
</dbReference>
<keyword evidence="7" id="KW-1278">Translocase</keyword>
<dbReference type="InterPro" id="IPR023299">
    <property type="entry name" value="ATPase_P-typ_cyto_dom_N"/>
</dbReference>
<feature type="transmembrane region" description="Helical" evidence="10">
    <location>
        <begin position="229"/>
        <end position="249"/>
    </location>
</feature>
<dbReference type="EMBL" id="CP118247">
    <property type="protein sequence ID" value="WDR06264.1"/>
    <property type="molecule type" value="Genomic_DNA"/>
</dbReference>
<evidence type="ECO:0000256" key="10">
    <source>
        <dbReference type="RuleBase" id="RU362081"/>
    </source>
</evidence>
<keyword evidence="8 10" id="KW-1133">Transmembrane helix</keyword>
<dbReference type="SUPFAM" id="SSF56784">
    <property type="entry name" value="HAD-like"/>
    <property type="match status" value="1"/>
</dbReference>
<dbReference type="PANTHER" id="PTHR43520:SF8">
    <property type="entry name" value="P-TYPE CU(+) TRANSPORTER"/>
    <property type="match status" value="1"/>
</dbReference>
<evidence type="ECO:0000256" key="3">
    <source>
        <dbReference type="ARBA" id="ARBA00022692"/>
    </source>
</evidence>
<dbReference type="Pfam" id="PF00702">
    <property type="entry name" value="Hydrolase"/>
    <property type="match status" value="1"/>
</dbReference>
<feature type="transmembrane region" description="Helical" evidence="10">
    <location>
        <begin position="753"/>
        <end position="775"/>
    </location>
</feature>
<accession>A0ABY7YZF1</accession>
<dbReference type="RefSeq" id="WP_282211778.1">
    <property type="nucleotide sequence ID" value="NZ_CP118247.1"/>
</dbReference>
<dbReference type="InterPro" id="IPR023298">
    <property type="entry name" value="ATPase_P-typ_TM_dom_sf"/>
</dbReference>
<evidence type="ECO:0000256" key="9">
    <source>
        <dbReference type="ARBA" id="ARBA00023136"/>
    </source>
</evidence>
<dbReference type="Gene3D" id="1.10.620.20">
    <property type="entry name" value="Ribonucleotide Reductase, subunit A"/>
    <property type="match status" value="1"/>
</dbReference>
<keyword evidence="10" id="KW-1003">Cell membrane</keyword>
<dbReference type="Pfam" id="PF00122">
    <property type="entry name" value="E1-E2_ATPase"/>
    <property type="match status" value="1"/>
</dbReference>
<feature type="transmembrane region" description="Helical" evidence="10">
    <location>
        <begin position="159"/>
        <end position="179"/>
    </location>
</feature>
<feature type="transmembrane region" description="Helical" evidence="10">
    <location>
        <begin position="412"/>
        <end position="435"/>
    </location>
</feature>
<dbReference type="InterPro" id="IPR027256">
    <property type="entry name" value="P-typ_ATPase_IB"/>
</dbReference>
<dbReference type="Pfam" id="PF19335">
    <property type="entry name" value="HMBD"/>
    <property type="match status" value="1"/>
</dbReference>
<dbReference type="InterPro" id="IPR018303">
    <property type="entry name" value="ATPase_P-typ_P_site"/>
</dbReference>
<organism evidence="13 14">
    <name type="scientific">Devosia rhodophyticola</name>
    <dbReference type="NCBI Taxonomy" id="3026423"/>
    <lineage>
        <taxon>Bacteria</taxon>
        <taxon>Pseudomonadati</taxon>
        <taxon>Pseudomonadota</taxon>
        <taxon>Alphaproteobacteria</taxon>
        <taxon>Hyphomicrobiales</taxon>
        <taxon>Devosiaceae</taxon>
        <taxon>Devosia</taxon>
    </lineage>
</organism>
<dbReference type="InterPro" id="IPR009078">
    <property type="entry name" value="Ferritin-like_SF"/>
</dbReference>
<dbReference type="InterPro" id="IPR012348">
    <property type="entry name" value="RNR-like"/>
</dbReference>
<dbReference type="SUPFAM" id="SSF81653">
    <property type="entry name" value="Calcium ATPase, transduction domain A"/>
    <property type="match status" value="1"/>
</dbReference>
<keyword evidence="14" id="KW-1185">Reference proteome</keyword>